<dbReference type="InterPro" id="IPR036390">
    <property type="entry name" value="WH_DNA-bd_sf"/>
</dbReference>
<dbReference type="CDD" id="cd05466">
    <property type="entry name" value="PBP2_LTTR_substrate"/>
    <property type="match status" value="1"/>
</dbReference>
<dbReference type="Proteomes" id="UP000826550">
    <property type="component" value="Chromosome"/>
</dbReference>
<proteinExistence type="inferred from homology"/>
<dbReference type="SUPFAM" id="SSF46785">
    <property type="entry name" value="Winged helix' DNA-binding domain"/>
    <property type="match status" value="1"/>
</dbReference>
<dbReference type="InterPro" id="IPR036388">
    <property type="entry name" value="WH-like_DNA-bd_sf"/>
</dbReference>
<name>A0ABX8W2R7_9LACO</name>
<evidence type="ECO:0000313" key="6">
    <source>
        <dbReference type="EMBL" id="QYN51966.1"/>
    </source>
</evidence>
<dbReference type="SUPFAM" id="SSF53850">
    <property type="entry name" value="Periplasmic binding protein-like II"/>
    <property type="match status" value="1"/>
</dbReference>
<evidence type="ECO:0000313" key="7">
    <source>
        <dbReference type="Proteomes" id="UP000826550"/>
    </source>
</evidence>
<evidence type="ECO:0000259" key="5">
    <source>
        <dbReference type="PROSITE" id="PS50931"/>
    </source>
</evidence>
<dbReference type="Gene3D" id="3.40.190.290">
    <property type="match status" value="1"/>
</dbReference>
<gene>
    <name evidence="6" type="ORF">GYM71_00350</name>
</gene>
<dbReference type="PRINTS" id="PR00039">
    <property type="entry name" value="HTHLYSR"/>
</dbReference>
<evidence type="ECO:0000256" key="3">
    <source>
        <dbReference type="ARBA" id="ARBA00023125"/>
    </source>
</evidence>
<dbReference type="InterPro" id="IPR050950">
    <property type="entry name" value="HTH-type_LysR_regulators"/>
</dbReference>
<organism evidence="6 7">
    <name type="scientific">Lactobacillus panisapium</name>
    <dbReference type="NCBI Taxonomy" id="2012495"/>
    <lineage>
        <taxon>Bacteria</taxon>
        <taxon>Bacillati</taxon>
        <taxon>Bacillota</taxon>
        <taxon>Bacilli</taxon>
        <taxon>Lactobacillales</taxon>
        <taxon>Lactobacillaceae</taxon>
        <taxon>Lactobacillus</taxon>
    </lineage>
</organism>
<evidence type="ECO:0000256" key="4">
    <source>
        <dbReference type="ARBA" id="ARBA00023163"/>
    </source>
</evidence>
<feature type="domain" description="HTH lysR-type" evidence="5">
    <location>
        <begin position="1"/>
        <end position="58"/>
    </location>
</feature>
<keyword evidence="2" id="KW-0805">Transcription regulation</keyword>
<dbReference type="PROSITE" id="PS50931">
    <property type="entry name" value="HTH_LYSR"/>
    <property type="match status" value="1"/>
</dbReference>
<dbReference type="InterPro" id="IPR005119">
    <property type="entry name" value="LysR_subst-bd"/>
</dbReference>
<dbReference type="InterPro" id="IPR000847">
    <property type="entry name" value="LysR_HTH_N"/>
</dbReference>
<evidence type="ECO:0000256" key="2">
    <source>
        <dbReference type="ARBA" id="ARBA00023015"/>
    </source>
</evidence>
<dbReference type="Gene3D" id="1.10.10.10">
    <property type="entry name" value="Winged helix-like DNA-binding domain superfamily/Winged helix DNA-binding domain"/>
    <property type="match status" value="1"/>
</dbReference>
<protein>
    <submittedName>
        <fullName evidence="6">LysR family transcriptional regulator</fullName>
    </submittedName>
</protein>
<dbReference type="EMBL" id="CP048268">
    <property type="protein sequence ID" value="QYN51966.1"/>
    <property type="molecule type" value="Genomic_DNA"/>
</dbReference>
<dbReference type="Pfam" id="PF00126">
    <property type="entry name" value="HTH_1"/>
    <property type="match status" value="1"/>
</dbReference>
<reference evidence="6 7" key="1">
    <citation type="submission" date="2020-01" db="EMBL/GenBank/DDBJ databases">
        <title>Vast differences in strain-level diversity in the gut microbiota of two closely related honey bee species.</title>
        <authorList>
            <person name="Ellegaard K.M."/>
            <person name="Suenami S."/>
            <person name="Miyazaki R."/>
            <person name="Engel P."/>
        </authorList>
    </citation>
    <scope>NUCLEOTIDE SEQUENCE [LARGE SCALE GENOMIC DNA]</scope>
    <source>
        <strain evidence="6 7">ESL0416</strain>
    </source>
</reference>
<dbReference type="Pfam" id="PF03466">
    <property type="entry name" value="LysR_substrate"/>
    <property type="match status" value="1"/>
</dbReference>
<dbReference type="PANTHER" id="PTHR30419">
    <property type="entry name" value="HTH-TYPE TRANSCRIPTIONAL REGULATOR YBHD"/>
    <property type="match status" value="1"/>
</dbReference>
<dbReference type="RefSeq" id="WP_220220473.1">
    <property type="nucleotide sequence ID" value="NZ_CP048268.1"/>
</dbReference>
<dbReference type="PANTHER" id="PTHR30419:SF8">
    <property type="entry name" value="NITROGEN ASSIMILATION TRANSCRIPTIONAL ACTIVATOR-RELATED"/>
    <property type="match status" value="1"/>
</dbReference>
<comment type="similarity">
    <text evidence="1">Belongs to the LysR transcriptional regulatory family.</text>
</comment>
<keyword evidence="7" id="KW-1185">Reference proteome</keyword>
<keyword evidence="4" id="KW-0804">Transcription</keyword>
<evidence type="ECO:0000256" key="1">
    <source>
        <dbReference type="ARBA" id="ARBA00009437"/>
    </source>
</evidence>
<accession>A0ABX8W2R7</accession>
<keyword evidence="3" id="KW-0238">DNA-binding</keyword>
<sequence length="293" mass="33610">MEINKLRVFVSVIETQNFTRTAQNLHLSQPSVSYIIKAIEDEIGQQLFIRNKRRVVPTKNGLIFYNQIKPLINKYYLALQSIQINETQEANIINIGCAVTPYHIKTIPDWIKKFSLKYPKVKFNVTILDHNKLKQYLENEDIDIFLTSEGDAKDLKGTTFYPLMTDHFFALVPQNNPLASKRQLTLTDFDRQSLIFIDNNIAGVELIRLQNKVKNTCQTLNITYTNDIASALILVNALQGITFGLNFIYIGLNEALTQVPLQTSPEVTYGAVINSHNERKIVKEFIKFIQNEV</sequence>